<keyword evidence="2" id="KW-1185">Reference proteome</keyword>
<reference evidence="1 2" key="1">
    <citation type="submission" date="2013-02" db="EMBL/GenBank/DDBJ databases">
        <title>A novel strain isolated from Lonar lake, Maharashtra, India.</title>
        <authorList>
            <person name="Singh A."/>
        </authorList>
    </citation>
    <scope>NUCLEOTIDE SEQUENCE [LARGE SCALE GENOMIC DNA]</scope>
    <source>
        <strain evidence="1 2">AK24</strain>
    </source>
</reference>
<evidence type="ECO:0000313" key="2">
    <source>
        <dbReference type="Proteomes" id="UP000013909"/>
    </source>
</evidence>
<gene>
    <name evidence="1" type="ORF">ADIS_1372</name>
</gene>
<dbReference type="STRING" id="1232681.ADIS_1372"/>
<dbReference type="AlphaFoldDB" id="R7ZVL1"/>
<protein>
    <submittedName>
        <fullName evidence="1">Uncharacterized protein</fullName>
    </submittedName>
</protein>
<name>R7ZVL1_9BACT</name>
<sequence>MPPIQPDHQRIFYEHVSMEAIANDINGMAKAKEVGNRRV</sequence>
<evidence type="ECO:0000313" key="1">
    <source>
        <dbReference type="EMBL" id="EON78175.1"/>
    </source>
</evidence>
<dbReference type="Proteomes" id="UP000013909">
    <property type="component" value="Unassembled WGS sequence"/>
</dbReference>
<comment type="caution">
    <text evidence="1">The sequence shown here is derived from an EMBL/GenBank/DDBJ whole genome shotgun (WGS) entry which is preliminary data.</text>
</comment>
<organism evidence="1 2">
    <name type="scientific">Lunatimonas lonarensis</name>
    <dbReference type="NCBI Taxonomy" id="1232681"/>
    <lineage>
        <taxon>Bacteria</taxon>
        <taxon>Pseudomonadati</taxon>
        <taxon>Bacteroidota</taxon>
        <taxon>Cytophagia</taxon>
        <taxon>Cytophagales</taxon>
        <taxon>Cyclobacteriaceae</taxon>
    </lineage>
</organism>
<accession>R7ZVL1</accession>
<dbReference type="EMBL" id="AQHR01000041">
    <property type="protein sequence ID" value="EON78175.1"/>
    <property type="molecule type" value="Genomic_DNA"/>
</dbReference>
<proteinExistence type="predicted"/>